<keyword evidence="1" id="KW-0378">Hydrolase</keyword>
<proteinExistence type="predicted"/>
<accession>A0ACC6PGY7</accession>
<dbReference type="EMBL" id="JBBKAR010000048">
    <property type="protein sequence ID" value="MEJ8306063.1"/>
    <property type="molecule type" value="Genomic_DNA"/>
</dbReference>
<gene>
    <name evidence="1" type="primary">yyaC</name>
    <name evidence="1" type="ORF">WKI47_19355</name>
</gene>
<organism evidence="1 2">
    <name type="scientific">Saccharibacillus sacchari</name>
    <dbReference type="NCBI Taxonomy" id="456493"/>
    <lineage>
        <taxon>Bacteria</taxon>
        <taxon>Bacillati</taxon>
        <taxon>Bacillota</taxon>
        <taxon>Bacilli</taxon>
        <taxon>Bacillales</taxon>
        <taxon>Paenibacillaceae</taxon>
        <taxon>Saccharibacillus</taxon>
    </lineage>
</organism>
<reference evidence="1" key="1">
    <citation type="submission" date="2024-03" db="EMBL/GenBank/DDBJ databases">
        <title>Whole genome sequecning of epiphytes from Marcgravia umbellata leaves.</title>
        <authorList>
            <person name="Kumar G."/>
            <person name="Savka M.A."/>
        </authorList>
    </citation>
    <scope>NUCLEOTIDE SEQUENCE</scope>
    <source>
        <strain evidence="1">RIT_BL5</strain>
    </source>
</reference>
<comment type="caution">
    <text evidence="1">The sequence shown here is derived from an EMBL/GenBank/DDBJ whole genome shotgun (WGS) entry which is preliminary data.</text>
</comment>
<name>A0ACC6PGY7_9BACL</name>
<keyword evidence="2" id="KW-1185">Reference proteome</keyword>
<dbReference type="Proteomes" id="UP001380953">
    <property type="component" value="Unassembled WGS sequence"/>
</dbReference>
<keyword evidence="1" id="KW-0645">Protease</keyword>
<sequence>MSISESVWAQTGEERRADRFADFRELFAEVAARYRPDELLFLCIGTDRSSGDAFGPLVGSQLKAAGFPYVIGTLEEPCDATNLELVVAALPAGLKIIAFDACLGKPGSIGKLLATRTALTPAGSMKGSFAPVGDYSIAAVVNIHGPKPYQALQTASLGLVLQLVRQTVEAAQLSFGMNPRLGISGSLADKR</sequence>
<evidence type="ECO:0000313" key="1">
    <source>
        <dbReference type="EMBL" id="MEJ8306063.1"/>
    </source>
</evidence>
<evidence type="ECO:0000313" key="2">
    <source>
        <dbReference type="Proteomes" id="UP001380953"/>
    </source>
</evidence>
<protein>
    <submittedName>
        <fullName evidence="1">Spore protease YyaC</fullName>
    </submittedName>
</protein>